<dbReference type="EMBL" id="JABBJJ010000191">
    <property type="protein sequence ID" value="NMO19550.1"/>
    <property type="molecule type" value="Genomic_DNA"/>
</dbReference>
<gene>
    <name evidence="2" type="ORF">HG543_32440</name>
</gene>
<evidence type="ECO:0000313" key="3">
    <source>
        <dbReference type="Proteomes" id="UP000518300"/>
    </source>
</evidence>
<keyword evidence="1" id="KW-0472">Membrane</keyword>
<sequence length="287" mass="32665">MIATAHRSSRMAGWDDLVVAVTRPTGGRLEDSAISTLVETLLGTREAQLTLLQQLQRDVRQLQEGPFHAGRIHLESALKPHRTRDERLELLKAARGSFTDALGMERDKARVSLTALHLGFCWLLLGAEKDAREWIQMAHRTAVEAMKDILTEAATDKGLTHNRYLDPALTFFMFFTSAATLGAGYLFWDHVISKRTDKVMRRALTQLESLADYVDMVGEVRLRLGEIPTAVPRYELSHGLDESRFLSRVTIRKLISDREAMYFNGRETRKVTWNDTERSEVITRELL</sequence>
<keyword evidence="3" id="KW-1185">Reference proteome</keyword>
<accession>A0A848LPG5</accession>
<proteinExistence type="predicted"/>
<protein>
    <submittedName>
        <fullName evidence="2">Uncharacterized protein</fullName>
    </submittedName>
</protein>
<dbReference type="AlphaFoldDB" id="A0A848LPG5"/>
<feature type="transmembrane region" description="Helical" evidence="1">
    <location>
        <begin position="168"/>
        <end position="188"/>
    </location>
</feature>
<comment type="caution">
    <text evidence="2">The sequence shown here is derived from an EMBL/GenBank/DDBJ whole genome shotgun (WGS) entry which is preliminary data.</text>
</comment>
<keyword evidence="1" id="KW-0812">Transmembrane</keyword>
<evidence type="ECO:0000256" key="1">
    <source>
        <dbReference type="SAM" id="Phobius"/>
    </source>
</evidence>
<keyword evidence="1" id="KW-1133">Transmembrane helix</keyword>
<dbReference type="Proteomes" id="UP000518300">
    <property type="component" value="Unassembled WGS sequence"/>
</dbReference>
<reference evidence="2 3" key="1">
    <citation type="submission" date="2020-04" db="EMBL/GenBank/DDBJ databases">
        <title>Draft genome of Pyxidicoccus fallax type strain.</title>
        <authorList>
            <person name="Whitworth D.E."/>
        </authorList>
    </citation>
    <scope>NUCLEOTIDE SEQUENCE [LARGE SCALE GENOMIC DNA]</scope>
    <source>
        <strain evidence="2 3">DSM 14698</strain>
    </source>
</reference>
<evidence type="ECO:0000313" key="2">
    <source>
        <dbReference type="EMBL" id="NMO19550.1"/>
    </source>
</evidence>
<organism evidence="2 3">
    <name type="scientific">Pyxidicoccus fallax</name>
    <dbReference type="NCBI Taxonomy" id="394095"/>
    <lineage>
        <taxon>Bacteria</taxon>
        <taxon>Pseudomonadati</taxon>
        <taxon>Myxococcota</taxon>
        <taxon>Myxococcia</taxon>
        <taxon>Myxococcales</taxon>
        <taxon>Cystobacterineae</taxon>
        <taxon>Myxococcaceae</taxon>
        <taxon>Pyxidicoccus</taxon>
    </lineage>
</organism>
<name>A0A848LPG5_9BACT</name>